<evidence type="ECO:0000313" key="3">
    <source>
        <dbReference type="Proteomes" id="UP000762271"/>
    </source>
</evidence>
<accession>A0AAE2YKC4</accession>
<comment type="caution">
    <text evidence="2">The sequence shown here is derived from an EMBL/GenBank/DDBJ whole genome shotgun (WGS) entry which is preliminary data.</text>
</comment>
<evidence type="ECO:0000256" key="1">
    <source>
        <dbReference type="SAM" id="MobiDB-lite"/>
    </source>
</evidence>
<gene>
    <name evidence="2" type="ORF">G6693_03590</name>
</gene>
<dbReference type="Proteomes" id="UP000762271">
    <property type="component" value="Unassembled WGS sequence"/>
</dbReference>
<sequence>MDGPSHTIRVYSSKRKNLKTGAEEHSIYYRTLENIEKIGAEVINNWFGVQESVLDAEGKILATTLHKMMNPPSGIIKTGKPTVDTLKALGEVIPASELGKQAEQKAISELEFAKAVEEQQRENRGRAQAIPVEKTVRQRFKS</sequence>
<evidence type="ECO:0000313" key="2">
    <source>
        <dbReference type="EMBL" id="MBT8591005.1"/>
    </source>
</evidence>
<dbReference type="EMBL" id="JAANGI010000001">
    <property type="protein sequence ID" value="MBT8591005.1"/>
    <property type="molecule type" value="Genomic_DNA"/>
</dbReference>
<protein>
    <submittedName>
        <fullName evidence="2">Uncharacterized protein</fullName>
    </submittedName>
</protein>
<reference evidence="2" key="1">
    <citation type="journal article" date="2021" name="Genome Biol. Evol.">
        <title>Continental-Scale Gene Flow Prevents Allopatric Divergence of Pelagic Freshwater Bacteria.</title>
        <authorList>
            <person name="Hoetzinger M."/>
            <person name="Pitt A."/>
            <person name="Huemer A."/>
            <person name="Hahn M.W."/>
        </authorList>
    </citation>
    <scope>NUCLEOTIDE SEQUENCE</scope>
    <source>
        <strain evidence="2">AP-YLGG-20-G6</strain>
    </source>
</reference>
<feature type="region of interest" description="Disordered" evidence="1">
    <location>
        <begin position="120"/>
        <end position="142"/>
    </location>
</feature>
<name>A0AAE2YKC4_9BURK</name>
<proteinExistence type="predicted"/>
<dbReference type="AlphaFoldDB" id="A0AAE2YKC4"/>
<organism evidence="2 3">
    <name type="scientific">Polynucleobacter paneuropaeus</name>
    <dbReference type="NCBI Taxonomy" id="2527775"/>
    <lineage>
        <taxon>Bacteria</taxon>
        <taxon>Pseudomonadati</taxon>
        <taxon>Pseudomonadota</taxon>
        <taxon>Betaproteobacteria</taxon>
        <taxon>Burkholderiales</taxon>
        <taxon>Burkholderiaceae</taxon>
        <taxon>Polynucleobacter</taxon>
    </lineage>
</organism>